<organism evidence="4">
    <name type="scientific">Caldilineaceae bacterium SB0664_bin_27</name>
    <dbReference type="NCBI Taxonomy" id="2605260"/>
    <lineage>
        <taxon>Bacteria</taxon>
        <taxon>Bacillati</taxon>
        <taxon>Chloroflexota</taxon>
        <taxon>Caldilineae</taxon>
        <taxon>Caldilineales</taxon>
        <taxon>Caldilineaceae</taxon>
    </lineage>
</organism>
<dbReference type="InterPro" id="IPR014719">
    <property type="entry name" value="Ribosomal_bL12_C/ClpS-like"/>
</dbReference>
<accession>A0A6B0YWM0</accession>
<dbReference type="HAMAP" id="MF_00302">
    <property type="entry name" value="ClpS"/>
    <property type="match status" value="1"/>
</dbReference>
<evidence type="ECO:0000259" key="3">
    <source>
        <dbReference type="Pfam" id="PF02617"/>
    </source>
</evidence>
<dbReference type="GO" id="GO:0008233">
    <property type="term" value="F:peptidase activity"/>
    <property type="evidence" value="ECO:0007669"/>
    <property type="project" value="UniProtKB-KW"/>
</dbReference>
<keyword evidence="4" id="KW-0645">Protease</keyword>
<dbReference type="Gene3D" id="3.30.1390.10">
    <property type="match status" value="1"/>
</dbReference>
<evidence type="ECO:0000313" key="4">
    <source>
        <dbReference type="EMBL" id="MXY94811.1"/>
    </source>
</evidence>
<evidence type="ECO:0000256" key="1">
    <source>
        <dbReference type="HAMAP-Rule" id="MF_00302"/>
    </source>
</evidence>
<dbReference type="GO" id="GO:0006508">
    <property type="term" value="P:proteolysis"/>
    <property type="evidence" value="ECO:0007669"/>
    <property type="project" value="UniProtKB-UniRule"/>
</dbReference>
<dbReference type="Pfam" id="PF02617">
    <property type="entry name" value="ClpS"/>
    <property type="match status" value="1"/>
</dbReference>
<dbReference type="InterPro" id="IPR022935">
    <property type="entry name" value="ClpS"/>
</dbReference>
<comment type="function">
    <text evidence="1">Involved in the modulation of the specificity of the ClpAP-mediated ATP-dependent protein degradation.</text>
</comment>
<comment type="subunit">
    <text evidence="1">Binds to the N-terminal domain of the chaperone ClpA.</text>
</comment>
<keyword evidence="4" id="KW-0378">Hydrolase</keyword>
<dbReference type="GO" id="GO:0030163">
    <property type="term" value="P:protein catabolic process"/>
    <property type="evidence" value="ECO:0007669"/>
    <property type="project" value="InterPro"/>
</dbReference>
<evidence type="ECO:0000256" key="2">
    <source>
        <dbReference type="SAM" id="MobiDB-lite"/>
    </source>
</evidence>
<protein>
    <recommendedName>
        <fullName evidence="1">ATP-dependent Clp protease adapter protein ClpS</fullName>
    </recommendedName>
</protein>
<proteinExistence type="inferred from homology"/>
<comment type="similarity">
    <text evidence="1">Belongs to the ClpS family.</text>
</comment>
<gene>
    <name evidence="1" type="primary">clpS</name>
    <name evidence="4" type="ORF">F4Y42_15335</name>
</gene>
<name>A0A6B0YWM0_9CHLR</name>
<dbReference type="InterPro" id="IPR003769">
    <property type="entry name" value="ClpS_core"/>
</dbReference>
<sequence>MQHFHGLFRAPRRPAQRPPLSHQNDELASPAKAVQYQRSPDITDAFIVPVLGIPALPRRAPCTKACVPIGRQTFIKLCPLIARCGTFCSMVIRHLSRRSQTSITILPRLAGCSLPQSRNMPWGIDDTSRLEAATSAQTDTETDVDAAVDTAREEPWTILVHNDDVTPYEFVIVTLGRVFSLSSEIAETVTWEAHSKGMAPVCSRSRSEAKRLISDAHTLARSAGYPLRFSMEPKL</sequence>
<dbReference type="EMBL" id="VXRG01000127">
    <property type="protein sequence ID" value="MXY94811.1"/>
    <property type="molecule type" value="Genomic_DNA"/>
</dbReference>
<feature type="domain" description="Adaptor protein ClpS core" evidence="3">
    <location>
        <begin position="152"/>
        <end position="229"/>
    </location>
</feature>
<reference evidence="4" key="1">
    <citation type="submission" date="2019-09" db="EMBL/GenBank/DDBJ databases">
        <title>Characterisation of the sponge microbiome using genome-centric metagenomics.</title>
        <authorList>
            <person name="Engelberts J.P."/>
            <person name="Robbins S.J."/>
            <person name="De Goeij J.M."/>
            <person name="Aranda M."/>
            <person name="Bell S.C."/>
            <person name="Webster N.S."/>
        </authorList>
    </citation>
    <scope>NUCLEOTIDE SEQUENCE</scope>
    <source>
        <strain evidence="4">SB0664_bin_27</strain>
    </source>
</reference>
<feature type="region of interest" description="Disordered" evidence="2">
    <location>
        <begin position="1"/>
        <end position="27"/>
    </location>
</feature>
<dbReference type="AlphaFoldDB" id="A0A6B0YWM0"/>
<dbReference type="SUPFAM" id="SSF54736">
    <property type="entry name" value="ClpS-like"/>
    <property type="match status" value="1"/>
</dbReference>
<comment type="caution">
    <text evidence="4">The sequence shown here is derived from an EMBL/GenBank/DDBJ whole genome shotgun (WGS) entry which is preliminary data.</text>
</comment>